<comment type="caution">
    <text evidence="10">The sequence shown here is derived from an EMBL/GenBank/DDBJ whole genome shotgun (WGS) entry which is preliminary data.</text>
</comment>
<feature type="transmembrane region" description="Helical" evidence="8">
    <location>
        <begin position="87"/>
        <end position="107"/>
    </location>
</feature>
<gene>
    <name evidence="10" type="ORF">VW23_020755</name>
</gene>
<dbReference type="CDD" id="cd17321">
    <property type="entry name" value="MFS_MMR_MDR_like"/>
    <property type="match status" value="1"/>
</dbReference>
<dbReference type="AlphaFoldDB" id="A0A1E5XPT8"/>
<dbReference type="RefSeq" id="WP_069910243.1">
    <property type="nucleotide sequence ID" value="NZ_LAJE02000198.1"/>
</dbReference>
<feature type="transmembrane region" description="Helical" evidence="8">
    <location>
        <begin position="113"/>
        <end position="135"/>
    </location>
</feature>
<dbReference type="PROSITE" id="PS50850">
    <property type="entry name" value="MFS"/>
    <property type="match status" value="1"/>
</dbReference>
<feature type="transmembrane region" description="Helical" evidence="8">
    <location>
        <begin position="147"/>
        <end position="169"/>
    </location>
</feature>
<feature type="transmembrane region" description="Helical" evidence="8">
    <location>
        <begin position="280"/>
        <end position="301"/>
    </location>
</feature>
<dbReference type="InterPro" id="IPR004638">
    <property type="entry name" value="EmrB-like"/>
</dbReference>
<dbReference type="OrthoDB" id="2414439at2"/>
<feature type="transmembrane region" description="Helical" evidence="8">
    <location>
        <begin position="469"/>
        <end position="491"/>
    </location>
</feature>
<feature type="transmembrane region" description="Helical" evidence="8">
    <location>
        <begin position="412"/>
        <end position="433"/>
    </location>
</feature>
<dbReference type="GO" id="GO:0022857">
    <property type="term" value="F:transmembrane transporter activity"/>
    <property type="evidence" value="ECO:0007669"/>
    <property type="project" value="InterPro"/>
</dbReference>
<evidence type="ECO:0000256" key="2">
    <source>
        <dbReference type="ARBA" id="ARBA00008537"/>
    </source>
</evidence>
<keyword evidence="7 8" id="KW-0472">Membrane</keyword>
<evidence type="ECO:0000256" key="6">
    <source>
        <dbReference type="ARBA" id="ARBA00022989"/>
    </source>
</evidence>
<dbReference type="GO" id="GO:0005886">
    <property type="term" value="C:plasma membrane"/>
    <property type="evidence" value="ECO:0007669"/>
    <property type="project" value="UniProtKB-SubCell"/>
</dbReference>
<evidence type="ECO:0000256" key="4">
    <source>
        <dbReference type="ARBA" id="ARBA00022475"/>
    </source>
</evidence>
<keyword evidence="11" id="KW-1185">Reference proteome</keyword>
<keyword evidence="6 8" id="KW-1133">Transmembrane helix</keyword>
<dbReference type="InterPro" id="IPR011701">
    <property type="entry name" value="MFS"/>
</dbReference>
<proteinExistence type="inferred from homology"/>
<dbReference type="Pfam" id="PF07690">
    <property type="entry name" value="MFS_1"/>
    <property type="match status" value="2"/>
</dbReference>
<dbReference type="Gene3D" id="1.20.1250.20">
    <property type="entry name" value="MFS general substrate transporter like domains"/>
    <property type="match status" value="1"/>
</dbReference>
<dbReference type="SUPFAM" id="SSF103473">
    <property type="entry name" value="MFS general substrate transporter"/>
    <property type="match status" value="1"/>
</dbReference>
<feature type="transmembrane region" description="Helical" evidence="8">
    <location>
        <begin position="307"/>
        <end position="332"/>
    </location>
</feature>
<dbReference type="InterPro" id="IPR020846">
    <property type="entry name" value="MFS_dom"/>
</dbReference>
<feature type="transmembrane region" description="Helical" evidence="8">
    <location>
        <begin position="344"/>
        <end position="363"/>
    </location>
</feature>
<evidence type="ECO:0000256" key="1">
    <source>
        <dbReference type="ARBA" id="ARBA00004651"/>
    </source>
</evidence>
<feature type="transmembrane region" description="Helical" evidence="8">
    <location>
        <begin position="369"/>
        <end position="391"/>
    </location>
</feature>
<evidence type="ECO:0000313" key="11">
    <source>
        <dbReference type="Proteomes" id="UP000095463"/>
    </source>
</evidence>
<evidence type="ECO:0000259" key="9">
    <source>
        <dbReference type="PROSITE" id="PS50850"/>
    </source>
</evidence>
<dbReference type="EMBL" id="LAJE02000198">
    <property type="protein sequence ID" value="OEO30579.1"/>
    <property type="molecule type" value="Genomic_DNA"/>
</dbReference>
<dbReference type="InterPro" id="IPR036259">
    <property type="entry name" value="MFS_trans_sf"/>
</dbReference>
<dbReference type="NCBIfam" id="TIGR00711">
    <property type="entry name" value="efflux_EmrB"/>
    <property type="match status" value="1"/>
</dbReference>
<accession>A0A1E5XPT8</accession>
<evidence type="ECO:0000256" key="7">
    <source>
        <dbReference type="ARBA" id="ARBA00023136"/>
    </source>
</evidence>
<reference evidence="10 11" key="1">
    <citation type="journal article" date="2015" name="Genome Announc.">
        <title>Genome Assemblies of Three Soil-Associated Devosia species: D. insulae, D. limi, and D. soli.</title>
        <authorList>
            <person name="Hassan Y.I."/>
            <person name="Lepp D."/>
            <person name="Zhou T."/>
        </authorList>
    </citation>
    <scope>NUCLEOTIDE SEQUENCE [LARGE SCALE GENOMIC DNA]</scope>
    <source>
        <strain evidence="10 11">DS-56</strain>
    </source>
</reference>
<feature type="transmembrane region" description="Helical" evidence="8">
    <location>
        <begin position="20"/>
        <end position="40"/>
    </location>
</feature>
<feature type="domain" description="Major facilitator superfamily (MFS) profile" evidence="9">
    <location>
        <begin position="22"/>
        <end position="497"/>
    </location>
</feature>
<evidence type="ECO:0000313" key="10">
    <source>
        <dbReference type="EMBL" id="OEO30579.1"/>
    </source>
</evidence>
<evidence type="ECO:0000256" key="8">
    <source>
        <dbReference type="SAM" id="Phobius"/>
    </source>
</evidence>
<dbReference type="PANTHER" id="PTHR42718:SF9">
    <property type="entry name" value="MAJOR FACILITATOR SUPERFAMILY MULTIDRUG TRANSPORTER MFSC"/>
    <property type="match status" value="1"/>
</dbReference>
<keyword evidence="5 8" id="KW-0812">Transmembrane</keyword>
<dbReference type="Gene3D" id="1.20.1720.10">
    <property type="entry name" value="Multidrug resistance protein D"/>
    <property type="match status" value="1"/>
</dbReference>
<keyword evidence="4" id="KW-1003">Cell membrane</keyword>
<feature type="transmembrane region" description="Helical" evidence="8">
    <location>
        <begin position="209"/>
        <end position="232"/>
    </location>
</feature>
<feature type="transmembrane region" description="Helical" evidence="8">
    <location>
        <begin position="60"/>
        <end position="80"/>
    </location>
</feature>
<feature type="transmembrane region" description="Helical" evidence="8">
    <location>
        <begin position="175"/>
        <end position="197"/>
    </location>
</feature>
<sequence>MNDVKSSAVPATFCPAENRIYVLVAAILASSMGFIDGSVLSIATPAIRADLGASLADAQWISNAYMLFLASLLLIGGAAGDRFGLRNVFAIGIVLFVVASLVCAVAPDPTFLIIARAVQGLGAALMVPGSLAIIAKAYPREERGKAIGLWSAFSSLTTILGPVIGGFVLTTMGDWSWRLVFAINLPLGGIALALLFLKVPADQPEAGRRLDLVGGALITVALLLIALGLTGTGGNAPVISHVLVYCGIGLAALVAFLWWEARSKTPMLPLYHFKNVAFSGAQGLTFALYFALSAVTFFLPMTLIGGWGVTAAEVSIAFLPFGIALTVLSPYAGRLSDKVGPGPMITLGAVIVAIAFALLGLLAPLQNVWLGVLPLTILMGLGMSAVVSPLSTAVMTSVEDRDTGLASGVNNAVARVAGLLAVALMGGVAAFVFERSLGGFAELSLFFGMQPDAPLAADAEIARQAANNAAFAAISYSNAGLALLSAVIAWFTQENKLRKR</sequence>
<dbReference type="Proteomes" id="UP000095463">
    <property type="component" value="Unassembled WGS sequence"/>
</dbReference>
<evidence type="ECO:0000256" key="3">
    <source>
        <dbReference type="ARBA" id="ARBA00022448"/>
    </source>
</evidence>
<comment type="subcellular location">
    <subcellularLocation>
        <location evidence="1">Cell membrane</location>
        <topology evidence="1">Multi-pass membrane protein</topology>
    </subcellularLocation>
</comment>
<evidence type="ECO:0000256" key="5">
    <source>
        <dbReference type="ARBA" id="ARBA00022692"/>
    </source>
</evidence>
<comment type="similarity">
    <text evidence="2">Belongs to the major facilitator superfamily. EmrB family.</text>
</comment>
<protein>
    <submittedName>
        <fullName evidence="10">MFS transporter</fullName>
    </submittedName>
</protein>
<organism evidence="10 11">
    <name type="scientific">Devosia insulae DS-56</name>
    <dbReference type="NCBI Taxonomy" id="1116389"/>
    <lineage>
        <taxon>Bacteria</taxon>
        <taxon>Pseudomonadati</taxon>
        <taxon>Pseudomonadota</taxon>
        <taxon>Alphaproteobacteria</taxon>
        <taxon>Hyphomicrobiales</taxon>
        <taxon>Devosiaceae</taxon>
        <taxon>Devosia</taxon>
    </lineage>
</organism>
<keyword evidence="3" id="KW-0813">Transport</keyword>
<dbReference type="PANTHER" id="PTHR42718">
    <property type="entry name" value="MAJOR FACILITATOR SUPERFAMILY MULTIDRUG TRANSPORTER MFSC"/>
    <property type="match status" value="1"/>
</dbReference>
<name>A0A1E5XPT8_9HYPH</name>
<feature type="transmembrane region" description="Helical" evidence="8">
    <location>
        <begin position="238"/>
        <end position="259"/>
    </location>
</feature>